<evidence type="ECO:0000313" key="2">
    <source>
        <dbReference type="Proteomes" id="UP001596547"/>
    </source>
</evidence>
<comment type="caution">
    <text evidence="1">The sequence shown here is derived from an EMBL/GenBank/DDBJ whole genome shotgun (WGS) entry which is preliminary data.</text>
</comment>
<dbReference type="PANTHER" id="PTHR31891">
    <property type="entry name" value="FORMAMIDASE C869.04-RELATED"/>
    <property type="match status" value="1"/>
</dbReference>
<protein>
    <submittedName>
        <fullName evidence="1">Acetamidase/formamidase family protein</fullName>
    </submittedName>
</protein>
<accession>A0ABD6A6U1</accession>
<dbReference type="Gene3D" id="3.10.28.20">
    <property type="entry name" value="Acetamidase/Formamidase-like domains"/>
    <property type="match status" value="1"/>
</dbReference>
<dbReference type="InterPro" id="IPR004304">
    <property type="entry name" value="FmdA_AmdA"/>
</dbReference>
<gene>
    <name evidence="1" type="ORF">ACFQPE_05845</name>
</gene>
<name>A0ABD6A6U1_9EURY</name>
<proteinExistence type="predicted"/>
<dbReference type="Proteomes" id="UP001596547">
    <property type="component" value="Unassembled WGS sequence"/>
</dbReference>
<keyword evidence="2" id="KW-1185">Reference proteome</keyword>
<organism evidence="1 2">
    <name type="scientific">Halomarina halobia</name>
    <dbReference type="NCBI Taxonomy" id="3033386"/>
    <lineage>
        <taxon>Archaea</taxon>
        <taxon>Methanobacteriati</taxon>
        <taxon>Methanobacteriota</taxon>
        <taxon>Stenosarchaea group</taxon>
        <taxon>Halobacteria</taxon>
        <taxon>Halobacteriales</taxon>
        <taxon>Natronomonadaceae</taxon>
        <taxon>Halomarina</taxon>
    </lineage>
</organism>
<dbReference type="EMBL" id="JBHTBF010000002">
    <property type="protein sequence ID" value="MFC7316319.1"/>
    <property type="molecule type" value="Genomic_DNA"/>
</dbReference>
<reference evidence="1 2" key="1">
    <citation type="journal article" date="2019" name="Int. J. Syst. Evol. Microbiol.">
        <title>The Global Catalogue of Microorganisms (GCM) 10K type strain sequencing project: providing services to taxonomists for standard genome sequencing and annotation.</title>
        <authorList>
            <consortium name="The Broad Institute Genomics Platform"/>
            <consortium name="The Broad Institute Genome Sequencing Center for Infectious Disease"/>
            <person name="Wu L."/>
            <person name="Ma J."/>
        </authorList>
    </citation>
    <scope>NUCLEOTIDE SEQUENCE [LARGE SCALE GENOMIC DNA]</scope>
    <source>
        <strain evidence="1 2">PSR21</strain>
    </source>
</reference>
<dbReference type="SUPFAM" id="SSF141130">
    <property type="entry name" value="Acetamidase/Formamidase-like"/>
    <property type="match status" value="1"/>
</dbReference>
<dbReference type="Pfam" id="PF03069">
    <property type="entry name" value="FmdA_AmdA"/>
    <property type="match status" value="1"/>
</dbReference>
<dbReference type="RefSeq" id="WP_276304422.1">
    <property type="nucleotide sequence ID" value="NZ_CP119992.1"/>
</dbReference>
<dbReference type="Gene3D" id="2.40.10.120">
    <property type="match status" value="1"/>
</dbReference>
<dbReference type="Gene3D" id="2.60.120.580">
    <property type="entry name" value="Acetamidase/Formamidase-like domains"/>
    <property type="match status" value="1"/>
</dbReference>
<sequence length="300" mass="31569">MTDRHTIDDSSVVYAFSPDLEPSVTVEPRAALTVETRDSLEGAVQRDGDLMESVPEEVNAATGPIAVEGAEPGDALRVEIEAIRPTEDRGRAVTIPGFGLLRDDPEVAHPHTRVTPVEDGALRFGDLSVPLDPCIGTIGVATADEEYTTLVPHDHGGNLDTTDLRAGATVYFPVFQPGGLLAMGDCKAAMADGEHCGTGAEIATEIDVTLGVVGDAPLSRPLIETDDAWTFLASAETLQTACELAVRDASEALARAHGGEFTDAYLLASLIADLEISQVVDPLKTVRCAVPKGYLADPLD</sequence>
<dbReference type="AlphaFoldDB" id="A0ABD6A6U1"/>
<dbReference type="PANTHER" id="PTHR31891:SF1">
    <property type="entry name" value="FORMAMIDASE C869.04-RELATED"/>
    <property type="match status" value="1"/>
</dbReference>
<evidence type="ECO:0000313" key="1">
    <source>
        <dbReference type="EMBL" id="MFC7316319.1"/>
    </source>
</evidence>
<dbReference type="GeneID" id="79313963"/>